<evidence type="ECO:0000256" key="1">
    <source>
        <dbReference type="ARBA" id="ARBA00002324"/>
    </source>
</evidence>
<evidence type="ECO:0000256" key="10">
    <source>
        <dbReference type="HAMAP-Rule" id="MF_00244"/>
    </source>
</evidence>
<accession>A0A1Z4KNU8</accession>
<comment type="function">
    <text evidence="1 10">Catalyzes the reversible adenylation of nicotinate mononucleotide (NaMN) to nicotinic acid adenine dinucleotide (NaAD).</text>
</comment>
<keyword evidence="8 10" id="KW-0520">NAD</keyword>
<dbReference type="GO" id="GO:0009435">
    <property type="term" value="P:NAD+ biosynthetic process"/>
    <property type="evidence" value="ECO:0007669"/>
    <property type="project" value="UniProtKB-UniRule"/>
</dbReference>
<dbReference type="Gene3D" id="3.40.50.620">
    <property type="entry name" value="HUPs"/>
    <property type="match status" value="1"/>
</dbReference>
<dbReference type="EC" id="2.7.7.18" evidence="10"/>
<dbReference type="InterPro" id="IPR005248">
    <property type="entry name" value="NadD/NMNAT"/>
</dbReference>
<dbReference type="NCBIfam" id="NF000840">
    <property type="entry name" value="PRK00071.1-3"/>
    <property type="match status" value="1"/>
</dbReference>
<dbReference type="GO" id="GO:0005524">
    <property type="term" value="F:ATP binding"/>
    <property type="evidence" value="ECO:0007669"/>
    <property type="project" value="UniProtKB-KW"/>
</dbReference>
<evidence type="ECO:0000256" key="2">
    <source>
        <dbReference type="ARBA" id="ARBA00005019"/>
    </source>
</evidence>
<evidence type="ECO:0000313" key="12">
    <source>
        <dbReference type="EMBL" id="BAY70665.1"/>
    </source>
</evidence>
<dbReference type="Proteomes" id="UP000217507">
    <property type="component" value="Chromosome"/>
</dbReference>
<keyword evidence="3 10" id="KW-0662">Pyridine nucleotide biosynthesis</keyword>
<keyword evidence="6 10" id="KW-0547">Nucleotide-binding</keyword>
<dbReference type="PANTHER" id="PTHR39321:SF3">
    <property type="entry name" value="PHOSPHOPANTETHEINE ADENYLYLTRANSFERASE"/>
    <property type="match status" value="1"/>
</dbReference>
<dbReference type="EMBL" id="AP018216">
    <property type="protein sequence ID" value="BAY70665.1"/>
    <property type="molecule type" value="Genomic_DNA"/>
</dbReference>
<protein>
    <recommendedName>
        <fullName evidence="10">Probable nicotinate-nucleotide adenylyltransferase</fullName>
        <ecNumber evidence="10">2.7.7.18</ecNumber>
    </recommendedName>
    <alternativeName>
        <fullName evidence="10">Deamido-NAD(+) diphosphorylase</fullName>
    </alternativeName>
    <alternativeName>
        <fullName evidence="10">Deamido-NAD(+) pyrophosphorylase</fullName>
    </alternativeName>
    <alternativeName>
        <fullName evidence="10">Nicotinate mononucleotide adenylyltransferase</fullName>
        <shortName evidence="10">NaMN adenylyltransferase</shortName>
    </alternativeName>
</protein>
<dbReference type="SMR" id="A0A1Z4KNU8"/>
<evidence type="ECO:0000256" key="9">
    <source>
        <dbReference type="ARBA" id="ARBA00048721"/>
    </source>
</evidence>
<dbReference type="SUPFAM" id="SSF52374">
    <property type="entry name" value="Nucleotidylyl transferase"/>
    <property type="match status" value="1"/>
</dbReference>
<proteinExistence type="inferred from homology"/>
<dbReference type="UniPathway" id="UPA00253">
    <property type="reaction ID" value="UER00332"/>
</dbReference>
<name>A0A1Z4KNU8_ANAVA</name>
<keyword evidence="5 10" id="KW-0548">Nucleotidyltransferase</keyword>
<comment type="similarity">
    <text evidence="10">Belongs to the NadD family.</text>
</comment>
<keyword evidence="4 10" id="KW-0808">Transferase</keyword>
<evidence type="ECO:0000256" key="3">
    <source>
        <dbReference type="ARBA" id="ARBA00022642"/>
    </source>
</evidence>
<gene>
    <name evidence="10" type="primary">nadD</name>
    <name evidence="12" type="ORF">NIES23_34720</name>
</gene>
<reference evidence="12 13" key="1">
    <citation type="submission" date="2017-06" db="EMBL/GenBank/DDBJ databases">
        <title>Genome sequencing of cyanobaciteial culture collection at National Institute for Environmental Studies (NIES).</title>
        <authorList>
            <person name="Hirose Y."/>
            <person name="Shimura Y."/>
            <person name="Fujisawa T."/>
            <person name="Nakamura Y."/>
            <person name="Kawachi M."/>
        </authorList>
    </citation>
    <scope>NUCLEOTIDE SEQUENCE [LARGE SCALE GENOMIC DNA]</scope>
    <source>
        <strain evidence="12 13">NIES-23</strain>
    </source>
</reference>
<organism evidence="12 13">
    <name type="scientific">Trichormus variabilis NIES-23</name>
    <dbReference type="NCBI Taxonomy" id="1973479"/>
    <lineage>
        <taxon>Bacteria</taxon>
        <taxon>Bacillati</taxon>
        <taxon>Cyanobacteriota</taxon>
        <taxon>Cyanophyceae</taxon>
        <taxon>Nostocales</taxon>
        <taxon>Nostocaceae</taxon>
        <taxon>Trichormus</taxon>
    </lineage>
</organism>
<evidence type="ECO:0000256" key="4">
    <source>
        <dbReference type="ARBA" id="ARBA00022679"/>
    </source>
</evidence>
<evidence type="ECO:0000256" key="5">
    <source>
        <dbReference type="ARBA" id="ARBA00022695"/>
    </source>
</evidence>
<evidence type="ECO:0000256" key="7">
    <source>
        <dbReference type="ARBA" id="ARBA00022840"/>
    </source>
</evidence>
<evidence type="ECO:0000256" key="8">
    <source>
        <dbReference type="ARBA" id="ARBA00023027"/>
    </source>
</evidence>
<evidence type="ECO:0000259" key="11">
    <source>
        <dbReference type="Pfam" id="PF01467"/>
    </source>
</evidence>
<dbReference type="HAMAP" id="MF_00244">
    <property type="entry name" value="NaMN_adenylyltr"/>
    <property type="match status" value="1"/>
</dbReference>
<evidence type="ECO:0000256" key="6">
    <source>
        <dbReference type="ARBA" id="ARBA00022741"/>
    </source>
</evidence>
<dbReference type="InterPro" id="IPR004821">
    <property type="entry name" value="Cyt_trans-like"/>
</dbReference>
<dbReference type="NCBIfam" id="TIGR00125">
    <property type="entry name" value="cyt_tran_rel"/>
    <property type="match status" value="1"/>
</dbReference>
<dbReference type="Pfam" id="PF01467">
    <property type="entry name" value="CTP_transf_like"/>
    <property type="match status" value="1"/>
</dbReference>
<comment type="catalytic activity">
    <reaction evidence="9 10">
        <text>nicotinate beta-D-ribonucleotide + ATP + H(+) = deamido-NAD(+) + diphosphate</text>
        <dbReference type="Rhea" id="RHEA:22860"/>
        <dbReference type="ChEBI" id="CHEBI:15378"/>
        <dbReference type="ChEBI" id="CHEBI:30616"/>
        <dbReference type="ChEBI" id="CHEBI:33019"/>
        <dbReference type="ChEBI" id="CHEBI:57502"/>
        <dbReference type="ChEBI" id="CHEBI:58437"/>
        <dbReference type="EC" id="2.7.7.18"/>
    </reaction>
</comment>
<dbReference type="AlphaFoldDB" id="A0A1Z4KNU8"/>
<feature type="domain" description="Cytidyltransferase-like" evidence="11">
    <location>
        <begin position="6"/>
        <end position="177"/>
    </location>
</feature>
<sequence length="208" mass="23745">MQHLAVFGGTFDPIHWGHLLIAEAALQQIPIEKVIWVPSLNPPHKKASAFRHRLAMLQLATQDNPAFTVSSVEKNRSGVSYAINTLTDLSVCFPNTHWYWIVGLDTFQTLPRWYRGQELAPMCDWLIAPRLVGGENIAQSELICKQVKQQLRKQSDTIHWHLLHIPLVGVSSSLIRKLYRIGKSIRYLVPEDVRSYIAAHKLYSEDSE</sequence>
<dbReference type="PANTHER" id="PTHR39321">
    <property type="entry name" value="NICOTINATE-NUCLEOTIDE ADENYLYLTRANSFERASE-RELATED"/>
    <property type="match status" value="1"/>
</dbReference>
<evidence type="ECO:0000313" key="13">
    <source>
        <dbReference type="Proteomes" id="UP000217507"/>
    </source>
</evidence>
<dbReference type="NCBIfam" id="TIGR00482">
    <property type="entry name" value="nicotinate (nicotinamide) nucleotide adenylyltransferase"/>
    <property type="match status" value="1"/>
</dbReference>
<dbReference type="InterPro" id="IPR014729">
    <property type="entry name" value="Rossmann-like_a/b/a_fold"/>
</dbReference>
<keyword evidence="7 10" id="KW-0067">ATP-binding</keyword>
<dbReference type="CDD" id="cd02165">
    <property type="entry name" value="NMNAT"/>
    <property type="match status" value="1"/>
</dbReference>
<dbReference type="GO" id="GO:0004515">
    <property type="term" value="F:nicotinate-nucleotide adenylyltransferase activity"/>
    <property type="evidence" value="ECO:0007669"/>
    <property type="project" value="UniProtKB-UniRule"/>
</dbReference>
<comment type="pathway">
    <text evidence="2 10">Cofactor biosynthesis; NAD(+) biosynthesis; deamido-NAD(+) from nicotinate D-ribonucleotide: step 1/1.</text>
</comment>